<evidence type="ECO:0000313" key="2">
    <source>
        <dbReference type="EMBL" id="MBJ3776333.1"/>
    </source>
</evidence>
<gene>
    <name evidence="2" type="ORF">JCR33_11570</name>
</gene>
<dbReference type="Proteomes" id="UP000609531">
    <property type="component" value="Unassembled WGS sequence"/>
</dbReference>
<dbReference type="EMBL" id="JAEKJA010000008">
    <property type="protein sequence ID" value="MBJ3776333.1"/>
    <property type="molecule type" value="Genomic_DNA"/>
</dbReference>
<evidence type="ECO:0000313" key="3">
    <source>
        <dbReference type="Proteomes" id="UP000609531"/>
    </source>
</evidence>
<reference evidence="2" key="1">
    <citation type="submission" date="2020-12" db="EMBL/GenBank/DDBJ databases">
        <title>Bacterial taxonomy.</title>
        <authorList>
            <person name="Pan X."/>
        </authorList>
    </citation>
    <scope>NUCLEOTIDE SEQUENCE</scope>
    <source>
        <strain evidence="2">B2012</strain>
    </source>
</reference>
<dbReference type="Pfam" id="PF20589">
    <property type="entry name" value="DUF6790"/>
    <property type="match status" value="1"/>
</dbReference>
<accession>A0A934IPQ8</accession>
<keyword evidence="1" id="KW-1133">Transmembrane helix</keyword>
<feature type="transmembrane region" description="Helical" evidence="1">
    <location>
        <begin position="128"/>
        <end position="147"/>
    </location>
</feature>
<dbReference type="InterPro" id="IPR046740">
    <property type="entry name" value="DUF6790"/>
</dbReference>
<feature type="transmembrane region" description="Helical" evidence="1">
    <location>
        <begin position="33"/>
        <end position="53"/>
    </location>
</feature>
<name>A0A934IPQ8_9HYPH</name>
<evidence type="ECO:0000256" key="1">
    <source>
        <dbReference type="SAM" id="Phobius"/>
    </source>
</evidence>
<dbReference type="AlphaFoldDB" id="A0A934IPQ8"/>
<keyword evidence="1" id="KW-0472">Membrane</keyword>
<protein>
    <submittedName>
        <fullName evidence="2">Uncharacterized protein</fullName>
    </submittedName>
</protein>
<organism evidence="2 3">
    <name type="scientific">Acuticoccus mangrovi</name>
    <dbReference type="NCBI Taxonomy" id="2796142"/>
    <lineage>
        <taxon>Bacteria</taxon>
        <taxon>Pseudomonadati</taxon>
        <taxon>Pseudomonadota</taxon>
        <taxon>Alphaproteobacteria</taxon>
        <taxon>Hyphomicrobiales</taxon>
        <taxon>Amorphaceae</taxon>
        <taxon>Acuticoccus</taxon>
    </lineage>
</organism>
<keyword evidence="1" id="KW-0812">Transmembrane</keyword>
<feature type="transmembrane region" description="Helical" evidence="1">
    <location>
        <begin position="97"/>
        <end position="116"/>
    </location>
</feature>
<sequence>MAFVPLVLYVIALVLGIAGVGLPGQGADLSPLAAWMLLVSLGLNSLWAALGHLMKSEEVAASIGWATSPFQKEVGAANLGIGLAAVAAAFLGAGAGWAVFLVAAGFLWGAATVHLLDMVRARNFAINNAGPIFWWDILTPLTILIALL</sequence>
<proteinExistence type="predicted"/>
<keyword evidence="3" id="KW-1185">Reference proteome</keyword>
<comment type="caution">
    <text evidence="2">The sequence shown here is derived from an EMBL/GenBank/DDBJ whole genome shotgun (WGS) entry which is preliminary data.</text>
</comment>
<dbReference type="RefSeq" id="WP_198882238.1">
    <property type="nucleotide sequence ID" value="NZ_JAEKJA010000008.1"/>
</dbReference>
<feature type="transmembrane region" description="Helical" evidence="1">
    <location>
        <begin position="74"/>
        <end position="91"/>
    </location>
</feature>